<protein>
    <submittedName>
        <fullName evidence="3">Uncharacterized protein</fullName>
    </submittedName>
</protein>
<dbReference type="RefSeq" id="XP_007414880.1">
    <property type="nucleotide sequence ID" value="XM_007414818.1"/>
</dbReference>
<feature type="compositionally biased region" description="Basic residues" evidence="2">
    <location>
        <begin position="391"/>
        <end position="402"/>
    </location>
</feature>
<dbReference type="Proteomes" id="UP000001072">
    <property type="component" value="Unassembled WGS sequence"/>
</dbReference>
<dbReference type="VEuPathDB" id="FungiDB:MELLADRAFT_110672"/>
<dbReference type="HOGENOM" id="CLU_020173_0_0_1"/>
<feature type="compositionally biased region" description="Acidic residues" evidence="2">
    <location>
        <begin position="549"/>
        <end position="562"/>
    </location>
</feature>
<feature type="compositionally biased region" description="Acidic residues" evidence="2">
    <location>
        <begin position="576"/>
        <end position="586"/>
    </location>
</feature>
<feature type="region of interest" description="Disordered" evidence="2">
    <location>
        <begin position="56"/>
        <end position="147"/>
    </location>
</feature>
<feature type="compositionally biased region" description="Basic and acidic residues" evidence="2">
    <location>
        <begin position="587"/>
        <end position="599"/>
    </location>
</feature>
<sequence length="599" mass="68269">MDPASLQEMLQKNYEAQQQQIASQNELIKQMQQQAATREKAYEDLLNKFQEVGVKNATAESSPSSNKQRSKPRASTGSIPNKPTSSSLKPSKSNRTPSKMAHSSTPPRRSSTPKTPKTSTSRVRTSGPPKPSPKQHPDQLKMSETPKGYEPTKNCFYVFIRIIWGLTSSSAVPKPPNPEMLTEFNARFSESAEIEAVLDSTSAKDLVDQREVKVPKAERVNIGSGRIVNIKEFFVLYTKAMFAKLGIREWCPDLDSSEDTLWNDACRISALRIFCQWVADDAFAYMNINKGFTNNILLLEKTYNHYVHYWYGLKYKREAKEEGKNLKDDERRNVLARRRREAEAHSDDEWSTTLNAYIVKTPVFRSVKAGIFIRRLDQHMKQSADLDPRKTARPRQRVRPRPARQSIFTKAPKGLPLDFYDADWFNNSLSVAQRLDIADCDSVAFLPNPELSLLGKTHPDERKNDRWFNEKYWAESTKEYNLDHFIDQEPDEDGDSESGNSTEREGSIELEESDGEDNEDAEEEEDEYEDFDIGKGSKGPKCSGKNKDIDEEGEFEEDDAFEDTGKGKGKGPLFVDDLEMEDDGEEEARAARFDSWKKA</sequence>
<reference evidence="4" key="1">
    <citation type="journal article" date="2011" name="Proc. Natl. Acad. Sci. U.S.A.">
        <title>Obligate biotrophy features unraveled by the genomic analysis of rust fungi.</title>
        <authorList>
            <person name="Duplessis S."/>
            <person name="Cuomo C.A."/>
            <person name="Lin Y.-C."/>
            <person name="Aerts A."/>
            <person name="Tisserant E."/>
            <person name="Veneault-Fourrey C."/>
            <person name="Joly D.L."/>
            <person name="Hacquard S."/>
            <person name="Amselem J."/>
            <person name="Cantarel B.L."/>
            <person name="Chiu R."/>
            <person name="Coutinho P.M."/>
            <person name="Feau N."/>
            <person name="Field M."/>
            <person name="Frey P."/>
            <person name="Gelhaye E."/>
            <person name="Goldberg J."/>
            <person name="Grabherr M.G."/>
            <person name="Kodira C.D."/>
            <person name="Kohler A."/>
            <person name="Kuees U."/>
            <person name="Lindquist E.A."/>
            <person name="Lucas S.M."/>
            <person name="Mago R."/>
            <person name="Mauceli E."/>
            <person name="Morin E."/>
            <person name="Murat C."/>
            <person name="Pangilinan J.L."/>
            <person name="Park R."/>
            <person name="Pearson M."/>
            <person name="Quesneville H."/>
            <person name="Rouhier N."/>
            <person name="Sakthikumar S."/>
            <person name="Salamov A.A."/>
            <person name="Schmutz J."/>
            <person name="Selles B."/>
            <person name="Shapiro H."/>
            <person name="Tanguay P."/>
            <person name="Tuskan G.A."/>
            <person name="Henrissat B."/>
            <person name="Van de Peer Y."/>
            <person name="Rouze P."/>
            <person name="Ellis J.G."/>
            <person name="Dodds P.N."/>
            <person name="Schein J.E."/>
            <person name="Zhong S."/>
            <person name="Hamelin R.C."/>
            <person name="Grigoriev I.V."/>
            <person name="Szabo L.J."/>
            <person name="Martin F."/>
        </authorList>
    </citation>
    <scope>NUCLEOTIDE SEQUENCE [LARGE SCALE GENOMIC DNA]</scope>
    <source>
        <strain evidence="4">98AG31 / pathotype 3-4-7</strain>
    </source>
</reference>
<evidence type="ECO:0000256" key="2">
    <source>
        <dbReference type="SAM" id="MobiDB-lite"/>
    </source>
</evidence>
<dbReference type="OrthoDB" id="10517303at2759"/>
<dbReference type="EMBL" id="GL883135">
    <property type="protein sequence ID" value="EGG01780.1"/>
    <property type="molecule type" value="Genomic_DNA"/>
</dbReference>
<dbReference type="GeneID" id="18924154"/>
<feature type="compositionally biased region" description="Acidic residues" evidence="2">
    <location>
        <begin position="508"/>
        <end position="531"/>
    </location>
</feature>
<proteinExistence type="predicted"/>
<gene>
    <name evidence="3" type="ORF">MELLADRAFT_110672</name>
</gene>
<evidence type="ECO:0000256" key="1">
    <source>
        <dbReference type="SAM" id="Coils"/>
    </source>
</evidence>
<dbReference type="KEGG" id="mlr:MELLADRAFT_110672"/>
<feature type="compositionally biased region" description="Polar residues" evidence="2">
    <location>
        <begin position="58"/>
        <end position="79"/>
    </location>
</feature>
<feature type="region of interest" description="Disordered" evidence="2">
    <location>
        <begin position="486"/>
        <end position="599"/>
    </location>
</feature>
<feature type="compositionally biased region" description="Low complexity" evidence="2">
    <location>
        <begin position="103"/>
        <end position="122"/>
    </location>
</feature>
<evidence type="ECO:0000313" key="4">
    <source>
        <dbReference type="Proteomes" id="UP000001072"/>
    </source>
</evidence>
<accession>F4S0K4</accession>
<organism evidence="4">
    <name type="scientific">Melampsora larici-populina (strain 98AG31 / pathotype 3-4-7)</name>
    <name type="common">Poplar leaf rust fungus</name>
    <dbReference type="NCBI Taxonomy" id="747676"/>
    <lineage>
        <taxon>Eukaryota</taxon>
        <taxon>Fungi</taxon>
        <taxon>Dikarya</taxon>
        <taxon>Basidiomycota</taxon>
        <taxon>Pucciniomycotina</taxon>
        <taxon>Pucciniomycetes</taxon>
        <taxon>Pucciniales</taxon>
        <taxon>Melampsoraceae</taxon>
        <taxon>Melampsora</taxon>
    </lineage>
</organism>
<feature type="coiled-coil region" evidence="1">
    <location>
        <begin position="7"/>
        <end position="48"/>
    </location>
</feature>
<keyword evidence="4" id="KW-1185">Reference proteome</keyword>
<dbReference type="STRING" id="747676.F4S0K4"/>
<dbReference type="AlphaFoldDB" id="F4S0K4"/>
<feature type="compositionally biased region" description="Low complexity" evidence="2">
    <location>
        <begin position="80"/>
        <end position="93"/>
    </location>
</feature>
<evidence type="ECO:0000313" key="3">
    <source>
        <dbReference type="EMBL" id="EGG01780.1"/>
    </source>
</evidence>
<feature type="region of interest" description="Disordered" evidence="2">
    <location>
        <begin position="383"/>
        <end position="404"/>
    </location>
</feature>
<name>F4S0K4_MELLP</name>
<keyword evidence="1" id="KW-0175">Coiled coil</keyword>
<dbReference type="InParanoid" id="F4S0K4"/>